<keyword evidence="2" id="KW-1185">Reference proteome</keyword>
<name>A0AAE1FXB1_PETCI</name>
<dbReference type="AlphaFoldDB" id="A0AAE1FXB1"/>
<accession>A0AAE1FXB1</accession>
<gene>
    <name evidence="1" type="ORF">Pcinc_013238</name>
</gene>
<evidence type="ECO:0000313" key="1">
    <source>
        <dbReference type="EMBL" id="KAK3882372.1"/>
    </source>
</evidence>
<reference evidence="1" key="1">
    <citation type="submission" date="2023-10" db="EMBL/GenBank/DDBJ databases">
        <title>Genome assemblies of two species of porcelain crab, Petrolisthes cinctipes and Petrolisthes manimaculis (Anomura: Porcellanidae).</title>
        <authorList>
            <person name="Angst P."/>
        </authorList>
    </citation>
    <scope>NUCLEOTIDE SEQUENCE</scope>
    <source>
        <strain evidence="1">PB745_01</strain>
        <tissue evidence="1">Gill</tissue>
    </source>
</reference>
<dbReference type="Proteomes" id="UP001286313">
    <property type="component" value="Unassembled WGS sequence"/>
</dbReference>
<sequence>MEECKKLTEEHNSYQTWDVSWTLKARKLASLRKYSRGRAALAVKSTSDKSPEEGYKRALEMLEKRFDNPYISPVSGWMKTNHEIRSRYKRGAEITDLVQFINDAADEAPDPVFGSLVSRDQKRDKGRIQQSTPQKRQFGIFPANTSVTEGNAIISETRKQTGGKCPCSGQGHNSIHCSQFRALKIKDCWNLVMSKGLCVNCFAMGHQRKDCSRSFICTVEGCGMKHSKYLHLPNRRPYGNDTTPETATQMPGAATLKVNDAPRDLSVIPRVSNFVSNQCGKLALPIVPAKVRCLDTSTIIDTCHVGPKD</sequence>
<protein>
    <recommendedName>
        <fullName evidence="3">CCHC-type domain-containing protein</fullName>
    </recommendedName>
</protein>
<dbReference type="EMBL" id="JAWQEG010001102">
    <property type="protein sequence ID" value="KAK3882372.1"/>
    <property type="molecule type" value="Genomic_DNA"/>
</dbReference>
<evidence type="ECO:0008006" key="3">
    <source>
        <dbReference type="Google" id="ProtNLM"/>
    </source>
</evidence>
<proteinExistence type="predicted"/>
<dbReference type="PANTHER" id="PTHR47331">
    <property type="entry name" value="PHD-TYPE DOMAIN-CONTAINING PROTEIN"/>
    <property type="match status" value="1"/>
</dbReference>
<comment type="caution">
    <text evidence="1">The sequence shown here is derived from an EMBL/GenBank/DDBJ whole genome shotgun (WGS) entry which is preliminary data.</text>
</comment>
<evidence type="ECO:0000313" key="2">
    <source>
        <dbReference type="Proteomes" id="UP001286313"/>
    </source>
</evidence>
<organism evidence="1 2">
    <name type="scientific">Petrolisthes cinctipes</name>
    <name type="common">Flat porcelain crab</name>
    <dbReference type="NCBI Taxonomy" id="88211"/>
    <lineage>
        <taxon>Eukaryota</taxon>
        <taxon>Metazoa</taxon>
        <taxon>Ecdysozoa</taxon>
        <taxon>Arthropoda</taxon>
        <taxon>Crustacea</taxon>
        <taxon>Multicrustacea</taxon>
        <taxon>Malacostraca</taxon>
        <taxon>Eumalacostraca</taxon>
        <taxon>Eucarida</taxon>
        <taxon>Decapoda</taxon>
        <taxon>Pleocyemata</taxon>
        <taxon>Anomura</taxon>
        <taxon>Galatheoidea</taxon>
        <taxon>Porcellanidae</taxon>
        <taxon>Petrolisthes</taxon>
    </lineage>
</organism>
<dbReference type="PANTHER" id="PTHR47331:SF1">
    <property type="entry name" value="GAG-LIKE PROTEIN"/>
    <property type="match status" value="1"/>
</dbReference>